<dbReference type="AlphaFoldDB" id="A0AAE9Y8W9"/>
<keyword evidence="1" id="KW-0472">Membrane</keyword>
<keyword evidence="3" id="KW-1185">Reference proteome</keyword>
<name>A0AAE9Y8W9_9ACTN</name>
<protein>
    <recommendedName>
        <fullName evidence="4">DUF4203 domain-containing protein</fullName>
    </recommendedName>
</protein>
<dbReference type="KEGG" id="ima:PO878_08545"/>
<feature type="transmembrane region" description="Helical" evidence="1">
    <location>
        <begin position="122"/>
        <end position="140"/>
    </location>
</feature>
<evidence type="ECO:0000256" key="1">
    <source>
        <dbReference type="SAM" id="Phobius"/>
    </source>
</evidence>
<accession>A0AAE9Y8W9</accession>
<keyword evidence="1" id="KW-0812">Transmembrane</keyword>
<evidence type="ECO:0000313" key="2">
    <source>
        <dbReference type="EMBL" id="WCO68772.1"/>
    </source>
</evidence>
<feature type="transmembrane region" description="Helical" evidence="1">
    <location>
        <begin position="96"/>
        <end position="115"/>
    </location>
</feature>
<dbReference type="RefSeq" id="WP_272738288.1">
    <property type="nucleotide sequence ID" value="NZ_CP116942.1"/>
</dbReference>
<sequence>MSGALVVVVVGLVLCFFGVFSIHVQVLAAGFGLGWLLGDLFRLSASTKLLVGLMGAVFVWVLATLVFKAAALFIGGITGAVIGAGISGIVQTGDRNIALGMLLVLVFAVMCALLADRYRERSLLWLTTLGGAGIVLVGLARAAPGTLGFLRGADTATEQVVTTLLWAGLALAGWVTQRRLFPDALDIHRDEDHRHR</sequence>
<evidence type="ECO:0000313" key="3">
    <source>
        <dbReference type="Proteomes" id="UP001216390"/>
    </source>
</evidence>
<proteinExistence type="predicted"/>
<gene>
    <name evidence="2" type="ORF">PO878_08545</name>
</gene>
<organism evidence="2 3">
    <name type="scientific">Iamia majanohamensis</name>
    <dbReference type="NCBI Taxonomy" id="467976"/>
    <lineage>
        <taxon>Bacteria</taxon>
        <taxon>Bacillati</taxon>
        <taxon>Actinomycetota</taxon>
        <taxon>Acidimicrobiia</taxon>
        <taxon>Acidimicrobiales</taxon>
        <taxon>Iamiaceae</taxon>
        <taxon>Iamia</taxon>
    </lineage>
</organism>
<feature type="transmembrane region" description="Helical" evidence="1">
    <location>
        <begin position="45"/>
        <end position="63"/>
    </location>
</feature>
<feature type="transmembrane region" description="Helical" evidence="1">
    <location>
        <begin position="160"/>
        <end position="176"/>
    </location>
</feature>
<keyword evidence="1" id="KW-1133">Transmembrane helix</keyword>
<dbReference type="Proteomes" id="UP001216390">
    <property type="component" value="Chromosome"/>
</dbReference>
<dbReference type="EMBL" id="CP116942">
    <property type="protein sequence ID" value="WCO68772.1"/>
    <property type="molecule type" value="Genomic_DNA"/>
</dbReference>
<reference evidence="2" key="1">
    <citation type="submission" date="2023-01" db="EMBL/GenBank/DDBJ databases">
        <title>The diversity of Class Acidimicrobiia in South China Sea sediment environments and the proposal of Iamia marina sp. nov., a novel species of the genus Iamia.</title>
        <authorList>
            <person name="He Y."/>
            <person name="Tian X."/>
        </authorList>
    </citation>
    <scope>NUCLEOTIDE SEQUENCE</scope>
    <source>
        <strain evidence="2">DSM 19957</strain>
    </source>
</reference>
<evidence type="ECO:0008006" key="4">
    <source>
        <dbReference type="Google" id="ProtNLM"/>
    </source>
</evidence>
<feature type="transmembrane region" description="Helical" evidence="1">
    <location>
        <begin position="70"/>
        <end position="90"/>
    </location>
</feature>